<protein>
    <submittedName>
        <fullName evidence="1">Uncharacterized protein</fullName>
    </submittedName>
</protein>
<dbReference type="Proteomes" id="UP001157502">
    <property type="component" value="Chromosome 29"/>
</dbReference>
<comment type="caution">
    <text evidence="1">The sequence shown here is derived from an EMBL/GenBank/DDBJ whole genome shotgun (WGS) entry which is preliminary data.</text>
</comment>
<dbReference type="EMBL" id="CM055756">
    <property type="protein sequence ID" value="KAJ7989314.1"/>
    <property type="molecule type" value="Genomic_DNA"/>
</dbReference>
<accession>A0ACC2FD76</accession>
<evidence type="ECO:0000313" key="1">
    <source>
        <dbReference type="EMBL" id="KAJ7989314.1"/>
    </source>
</evidence>
<organism evidence="1 2">
    <name type="scientific">Dallia pectoralis</name>
    <name type="common">Alaska blackfish</name>
    <dbReference type="NCBI Taxonomy" id="75939"/>
    <lineage>
        <taxon>Eukaryota</taxon>
        <taxon>Metazoa</taxon>
        <taxon>Chordata</taxon>
        <taxon>Craniata</taxon>
        <taxon>Vertebrata</taxon>
        <taxon>Euteleostomi</taxon>
        <taxon>Actinopterygii</taxon>
        <taxon>Neopterygii</taxon>
        <taxon>Teleostei</taxon>
        <taxon>Protacanthopterygii</taxon>
        <taxon>Esociformes</taxon>
        <taxon>Umbridae</taxon>
        <taxon>Dallia</taxon>
    </lineage>
</organism>
<gene>
    <name evidence="1" type="ORF">DPEC_G00303260</name>
</gene>
<sequence>MFPGAIPSSHTENDFMEWRNGPQMDPGQCLTRGQSTVHNENDLMEWSHGSQKDPVQHLTMEIPMEVE</sequence>
<reference evidence="1" key="1">
    <citation type="submission" date="2021-05" db="EMBL/GenBank/DDBJ databases">
        <authorList>
            <person name="Pan Q."/>
            <person name="Jouanno E."/>
            <person name="Zahm M."/>
            <person name="Klopp C."/>
            <person name="Cabau C."/>
            <person name="Louis A."/>
            <person name="Berthelot C."/>
            <person name="Parey E."/>
            <person name="Roest Crollius H."/>
            <person name="Montfort J."/>
            <person name="Robinson-Rechavi M."/>
            <person name="Bouchez O."/>
            <person name="Lampietro C."/>
            <person name="Lopez Roques C."/>
            <person name="Donnadieu C."/>
            <person name="Postlethwait J."/>
            <person name="Bobe J."/>
            <person name="Dillon D."/>
            <person name="Chandos A."/>
            <person name="von Hippel F."/>
            <person name="Guiguen Y."/>
        </authorList>
    </citation>
    <scope>NUCLEOTIDE SEQUENCE</scope>
    <source>
        <strain evidence="1">YG-Jan2019</strain>
    </source>
</reference>
<evidence type="ECO:0000313" key="2">
    <source>
        <dbReference type="Proteomes" id="UP001157502"/>
    </source>
</evidence>
<name>A0ACC2FD76_DALPE</name>
<keyword evidence="2" id="KW-1185">Reference proteome</keyword>
<proteinExistence type="predicted"/>